<feature type="region of interest" description="Disordered" evidence="1">
    <location>
        <begin position="141"/>
        <end position="160"/>
    </location>
</feature>
<evidence type="ECO:0000256" key="1">
    <source>
        <dbReference type="SAM" id="MobiDB-lite"/>
    </source>
</evidence>
<evidence type="ECO:0000313" key="2">
    <source>
        <dbReference type="EMBL" id="CAK7237345.1"/>
    </source>
</evidence>
<feature type="compositionally biased region" description="Acidic residues" evidence="1">
    <location>
        <begin position="143"/>
        <end position="152"/>
    </location>
</feature>
<sequence length="318" mass="35367">MKPVTYGQIGQLTSTVLILNKSRLGVAFVEGLLSRSPSNITTKTKNMSLPPELWHCILGWAGASSSGQQLLRSDMYVLVQPSTAQTLDHADAVIACAAIPWRRHCYRLRYSDQVDDYERFMANPSQHVCSPECRVHFYAESKEEGEEGEEKEEEGKAEGDKNKKQLKKLLFSYGLDSDSDGGDDDASSTISSDDACAEPIAVPTVALLAPTPILYSRPSVPDVISFVEHGRCCICGNSRTMCMGCRDGRRARENFLAENYPGDCGATLMCPLCIGIEASAEHLERYGPEYWGPDDPDEDFYHDKMTDRLVELSYQRRE</sequence>
<name>A0ABP0D0P7_9PEZI</name>
<evidence type="ECO:0000313" key="3">
    <source>
        <dbReference type="Proteomes" id="UP001642405"/>
    </source>
</evidence>
<comment type="caution">
    <text evidence="2">The sequence shown here is derived from an EMBL/GenBank/DDBJ whole genome shotgun (WGS) entry which is preliminary data.</text>
</comment>
<gene>
    <name evidence="2" type="ORF">SCUCBS95973_009928</name>
</gene>
<keyword evidence="3" id="KW-1185">Reference proteome</keyword>
<reference evidence="2 3" key="1">
    <citation type="submission" date="2024-01" db="EMBL/GenBank/DDBJ databases">
        <authorList>
            <person name="Allen C."/>
            <person name="Tagirdzhanova G."/>
        </authorList>
    </citation>
    <scope>NUCLEOTIDE SEQUENCE [LARGE SCALE GENOMIC DNA]</scope>
</reference>
<accession>A0ABP0D0P7</accession>
<organism evidence="2 3">
    <name type="scientific">Sporothrix curviconia</name>
    <dbReference type="NCBI Taxonomy" id="1260050"/>
    <lineage>
        <taxon>Eukaryota</taxon>
        <taxon>Fungi</taxon>
        <taxon>Dikarya</taxon>
        <taxon>Ascomycota</taxon>
        <taxon>Pezizomycotina</taxon>
        <taxon>Sordariomycetes</taxon>
        <taxon>Sordariomycetidae</taxon>
        <taxon>Ophiostomatales</taxon>
        <taxon>Ophiostomataceae</taxon>
        <taxon>Sporothrix</taxon>
    </lineage>
</organism>
<protein>
    <submittedName>
        <fullName evidence="2">Uncharacterized protein</fullName>
    </submittedName>
</protein>
<dbReference type="EMBL" id="CAWUHB010000148">
    <property type="protein sequence ID" value="CAK7237345.1"/>
    <property type="molecule type" value="Genomic_DNA"/>
</dbReference>
<proteinExistence type="predicted"/>
<dbReference type="Proteomes" id="UP001642405">
    <property type="component" value="Unassembled WGS sequence"/>
</dbReference>